<feature type="region of interest" description="Disordered" evidence="1">
    <location>
        <begin position="323"/>
        <end position="414"/>
    </location>
</feature>
<dbReference type="AlphaFoldDB" id="A0A9D4PXK5"/>
<reference evidence="2" key="2">
    <citation type="submission" date="2021-09" db="EMBL/GenBank/DDBJ databases">
        <authorList>
            <person name="Jia N."/>
            <person name="Wang J."/>
            <person name="Shi W."/>
            <person name="Du L."/>
            <person name="Sun Y."/>
            <person name="Zhan W."/>
            <person name="Jiang J."/>
            <person name="Wang Q."/>
            <person name="Zhang B."/>
            <person name="Ji P."/>
            <person name="Sakyi L.B."/>
            <person name="Cui X."/>
            <person name="Yuan T."/>
            <person name="Jiang B."/>
            <person name="Yang W."/>
            <person name="Lam T.T.-Y."/>
            <person name="Chang Q."/>
            <person name="Ding S."/>
            <person name="Wang X."/>
            <person name="Zhu J."/>
            <person name="Ruan X."/>
            <person name="Zhao L."/>
            <person name="Wei J."/>
            <person name="Que T."/>
            <person name="Du C."/>
            <person name="Cheng J."/>
            <person name="Dai P."/>
            <person name="Han X."/>
            <person name="Huang E."/>
            <person name="Gao Y."/>
            <person name="Liu J."/>
            <person name="Shao H."/>
            <person name="Ye R."/>
            <person name="Li L."/>
            <person name="Wei W."/>
            <person name="Wang X."/>
            <person name="Wang C."/>
            <person name="Huo Q."/>
            <person name="Li W."/>
            <person name="Guo W."/>
            <person name="Chen H."/>
            <person name="Chen S."/>
            <person name="Zhou L."/>
            <person name="Zhou L."/>
            <person name="Ni X."/>
            <person name="Tian J."/>
            <person name="Zhou Y."/>
            <person name="Sheng Y."/>
            <person name="Liu T."/>
            <person name="Pan Y."/>
            <person name="Xia L."/>
            <person name="Li J."/>
            <person name="Zhao F."/>
            <person name="Cao W."/>
        </authorList>
    </citation>
    <scope>NUCLEOTIDE SEQUENCE</scope>
    <source>
        <strain evidence="2">Rsan-2018</strain>
        <tissue evidence="2">Larvae</tissue>
    </source>
</reference>
<dbReference type="Proteomes" id="UP000821837">
    <property type="component" value="Unassembled WGS sequence"/>
</dbReference>
<reference evidence="2" key="1">
    <citation type="journal article" date="2020" name="Cell">
        <title>Large-Scale Comparative Analyses of Tick Genomes Elucidate Their Genetic Diversity and Vector Capacities.</title>
        <authorList>
            <consortium name="Tick Genome and Microbiome Consortium (TIGMIC)"/>
            <person name="Jia N."/>
            <person name="Wang J."/>
            <person name="Shi W."/>
            <person name="Du L."/>
            <person name="Sun Y."/>
            <person name="Zhan W."/>
            <person name="Jiang J.F."/>
            <person name="Wang Q."/>
            <person name="Zhang B."/>
            <person name="Ji P."/>
            <person name="Bell-Sakyi L."/>
            <person name="Cui X.M."/>
            <person name="Yuan T.T."/>
            <person name="Jiang B.G."/>
            <person name="Yang W.F."/>
            <person name="Lam T.T."/>
            <person name="Chang Q.C."/>
            <person name="Ding S.J."/>
            <person name="Wang X.J."/>
            <person name="Zhu J.G."/>
            <person name="Ruan X.D."/>
            <person name="Zhao L."/>
            <person name="Wei J.T."/>
            <person name="Ye R.Z."/>
            <person name="Que T.C."/>
            <person name="Du C.H."/>
            <person name="Zhou Y.H."/>
            <person name="Cheng J.X."/>
            <person name="Dai P.F."/>
            <person name="Guo W.B."/>
            <person name="Han X.H."/>
            <person name="Huang E.J."/>
            <person name="Li L.F."/>
            <person name="Wei W."/>
            <person name="Gao Y.C."/>
            <person name="Liu J.Z."/>
            <person name="Shao H.Z."/>
            <person name="Wang X."/>
            <person name="Wang C.C."/>
            <person name="Yang T.C."/>
            <person name="Huo Q.B."/>
            <person name="Li W."/>
            <person name="Chen H.Y."/>
            <person name="Chen S.E."/>
            <person name="Zhou L.G."/>
            <person name="Ni X.B."/>
            <person name="Tian J.H."/>
            <person name="Sheng Y."/>
            <person name="Liu T."/>
            <person name="Pan Y.S."/>
            <person name="Xia L.Y."/>
            <person name="Li J."/>
            <person name="Zhao F."/>
            <person name="Cao W.C."/>
        </authorList>
    </citation>
    <scope>NUCLEOTIDE SEQUENCE</scope>
    <source>
        <strain evidence="2">Rsan-2018</strain>
    </source>
</reference>
<accession>A0A9D4PXK5</accession>
<organism evidence="2 3">
    <name type="scientific">Rhipicephalus sanguineus</name>
    <name type="common">Brown dog tick</name>
    <name type="synonym">Ixodes sanguineus</name>
    <dbReference type="NCBI Taxonomy" id="34632"/>
    <lineage>
        <taxon>Eukaryota</taxon>
        <taxon>Metazoa</taxon>
        <taxon>Ecdysozoa</taxon>
        <taxon>Arthropoda</taxon>
        <taxon>Chelicerata</taxon>
        <taxon>Arachnida</taxon>
        <taxon>Acari</taxon>
        <taxon>Parasitiformes</taxon>
        <taxon>Ixodida</taxon>
        <taxon>Ixodoidea</taxon>
        <taxon>Ixodidae</taxon>
        <taxon>Rhipicephalinae</taxon>
        <taxon>Rhipicephalus</taxon>
        <taxon>Rhipicephalus</taxon>
    </lineage>
</organism>
<keyword evidence="3" id="KW-1185">Reference proteome</keyword>
<proteinExistence type="predicted"/>
<sequence>MQVMMDGESISPDECTEEYGWQAAVSKRMSTKFAASGDSAEAGPNTDAASRTFENGNRVKNRVARASRMPYMPEDHFKIILRPRGGINISKMGSTKVGKAIIEAAGLGSDQTASDIICPNVSQNIMVASTPERENAEKYVRIRSIDLGGCSYEINAYEAAPDDTCKGVIRNIDVADGPAELERNIVNPRNPLALAAKRIKNTGTEIIAFDGHKVPNFVRYGPILVKCSLYKKKIDICYACGRLRLRADVCPTPEETVCRGCGAINVTKKHRCQPRCELCGGPHPTADRMCSQRYRRRSERAMAANFEKEQVDNPLNLRSSELHSTASAPVDDSKPTAASRGRSRSRKHSRSRGRSASRSRGRSASRSKSVVPSGHRSPSINPKSEGGSGSTWADKVKGSAMTDKTPPTRGQSCDNRRLAWADGAQTEPCTCLDVCDVVEVGERIELGVEMCREPRDSMWMDYSTVDGSM</sequence>
<evidence type="ECO:0000313" key="3">
    <source>
        <dbReference type="Proteomes" id="UP000821837"/>
    </source>
</evidence>
<evidence type="ECO:0000256" key="1">
    <source>
        <dbReference type="SAM" id="MobiDB-lite"/>
    </source>
</evidence>
<protein>
    <submittedName>
        <fullName evidence="2">Uncharacterized protein</fullName>
    </submittedName>
</protein>
<name>A0A9D4PXK5_RHISA</name>
<dbReference type="EMBL" id="JABSTV010001250">
    <property type="protein sequence ID" value="KAH7957567.1"/>
    <property type="molecule type" value="Genomic_DNA"/>
</dbReference>
<dbReference type="VEuPathDB" id="VectorBase:RSAN_057854"/>
<evidence type="ECO:0000313" key="2">
    <source>
        <dbReference type="EMBL" id="KAH7957567.1"/>
    </source>
</evidence>
<comment type="caution">
    <text evidence="2">The sequence shown here is derived from an EMBL/GenBank/DDBJ whole genome shotgun (WGS) entry which is preliminary data.</text>
</comment>
<feature type="compositionally biased region" description="Basic residues" evidence="1">
    <location>
        <begin position="341"/>
        <end position="365"/>
    </location>
</feature>
<gene>
    <name evidence="2" type="ORF">HPB52_020201</name>
</gene>